<comment type="caution">
    <text evidence="1">The sequence shown here is derived from an EMBL/GenBank/DDBJ whole genome shotgun (WGS) entry which is preliminary data.</text>
</comment>
<reference evidence="1 2" key="1">
    <citation type="submission" date="2021-01" db="EMBL/GenBank/DDBJ databases">
        <title>Whole genome shotgun sequence of Plantactinospora mayteni NBRC 109088.</title>
        <authorList>
            <person name="Komaki H."/>
            <person name="Tamura T."/>
        </authorList>
    </citation>
    <scope>NUCLEOTIDE SEQUENCE [LARGE SCALE GENOMIC DNA]</scope>
    <source>
        <strain evidence="1 2">NBRC 109088</strain>
    </source>
</reference>
<protein>
    <submittedName>
        <fullName evidence="1">Uncharacterized protein</fullName>
    </submittedName>
</protein>
<sequence length="195" mass="21628">MTVGKPSRLLTTSGRAVCRETSQARSVIDHDDPTVVDAFWAGCRRRMEAADPIENPRLSLRTYWFLGDTSKAAFAAMIGDDVRRLAADDRLPRLAHGPLHRRARHVLEDSGTVRWADKHDIFRAAATVVELHPAVFHGLLAGYHAVYGDLQPAEALTLLEHLRLPADAAGLAQLRTVLREGAKNHYDDPGLWNAR</sequence>
<name>A0ABQ4F2S4_9ACTN</name>
<proteinExistence type="predicted"/>
<dbReference type="Proteomes" id="UP000621500">
    <property type="component" value="Unassembled WGS sequence"/>
</dbReference>
<dbReference type="RefSeq" id="WP_203862501.1">
    <property type="nucleotide sequence ID" value="NZ_BAAAZQ010000037.1"/>
</dbReference>
<keyword evidence="2" id="KW-1185">Reference proteome</keyword>
<dbReference type="EMBL" id="BONX01000066">
    <property type="protein sequence ID" value="GIH01216.1"/>
    <property type="molecule type" value="Genomic_DNA"/>
</dbReference>
<evidence type="ECO:0000313" key="2">
    <source>
        <dbReference type="Proteomes" id="UP000621500"/>
    </source>
</evidence>
<evidence type="ECO:0000313" key="1">
    <source>
        <dbReference type="EMBL" id="GIH01216.1"/>
    </source>
</evidence>
<organism evidence="1 2">
    <name type="scientific">Plantactinospora mayteni</name>
    <dbReference type="NCBI Taxonomy" id="566021"/>
    <lineage>
        <taxon>Bacteria</taxon>
        <taxon>Bacillati</taxon>
        <taxon>Actinomycetota</taxon>
        <taxon>Actinomycetes</taxon>
        <taxon>Micromonosporales</taxon>
        <taxon>Micromonosporaceae</taxon>
        <taxon>Plantactinospora</taxon>
    </lineage>
</organism>
<accession>A0ABQ4F2S4</accession>
<gene>
    <name evidence="1" type="ORF">Pma05_77880</name>
</gene>